<accession>A0A0G0LNZ3</accession>
<name>A0A0G0LNZ3_9BACT</name>
<keyword evidence="1" id="KW-1133">Transmembrane helix</keyword>
<dbReference type="Proteomes" id="UP000034932">
    <property type="component" value="Unassembled WGS sequence"/>
</dbReference>
<reference evidence="2 3" key="1">
    <citation type="journal article" date="2015" name="Nature">
        <title>rRNA introns, odd ribosomes, and small enigmatic genomes across a large radiation of phyla.</title>
        <authorList>
            <person name="Brown C.T."/>
            <person name="Hug L.A."/>
            <person name="Thomas B.C."/>
            <person name="Sharon I."/>
            <person name="Castelle C.J."/>
            <person name="Singh A."/>
            <person name="Wilkins M.J."/>
            <person name="Williams K.H."/>
            <person name="Banfield J.F."/>
        </authorList>
    </citation>
    <scope>NUCLEOTIDE SEQUENCE [LARGE SCALE GENOMIC DNA]</scope>
</reference>
<feature type="transmembrane region" description="Helical" evidence="1">
    <location>
        <begin position="12"/>
        <end position="31"/>
    </location>
</feature>
<evidence type="ECO:0000313" key="3">
    <source>
        <dbReference type="Proteomes" id="UP000034932"/>
    </source>
</evidence>
<comment type="caution">
    <text evidence="2">The sequence shown here is derived from an EMBL/GenBank/DDBJ whole genome shotgun (WGS) entry which is preliminary data.</text>
</comment>
<dbReference type="AlphaFoldDB" id="A0A0G0LNZ3"/>
<feature type="transmembrane region" description="Helical" evidence="1">
    <location>
        <begin position="37"/>
        <end position="56"/>
    </location>
</feature>
<gene>
    <name evidence="2" type="ORF">UT19_C0009G0002</name>
</gene>
<dbReference type="STRING" id="1618573.UT19_C0009G0002"/>
<dbReference type="EMBL" id="LBVW01000009">
    <property type="protein sequence ID" value="KKQ93593.1"/>
    <property type="molecule type" value="Genomic_DNA"/>
</dbReference>
<evidence type="ECO:0000313" key="2">
    <source>
        <dbReference type="EMBL" id="KKQ93593.1"/>
    </source>
</evidence>
<evidence type="ECO:0000256" key="1">
    <source>
        <dbReference type="SAM" id="Phobius"/>
    </source>
</evidence>
<keyword evidence="1" id="KW-0472">Membrane</keyword>
<keyword evidence="1" id="KW-0812">Transmembrane</keyword>
<proteinExistence type="predicted"/>
<sequence>MNGWRGNYIKAFIAIIGLALIFVGITLLRFLEQKVVGSLFMVLGFIVIGIVVYLLYKNFQKGV</sequence>
<organism evidence="2 3">
    <name type="scientific">Candidatus Woesebacteria bacterium GW2011_GWB1_39_10b</name>
    <dbReference type="NCBI Taxonomy" id="1618573"/>
    <lineage>
        <taxon>Bacteria</taxon>
        <taxon>Candidatus Woeseibacteriota</taxon>
    </lineage>
</organism>
<protein>
    <submittedName>
        <fullName evidence="2">Uncharacterized protein</fullName>
    </submittedName>
</protein>